<protein>
    <submittedName>
        <fullName evidence="2">Uncharacterized protein</fullName>
    </submittedName>
</protein>
<reference evidence="2 3" key="1">
    <citation type="submission" date="2017-06" db="EMBL/GenBank/DDBJ databases">
        <title>Ensifer strains isolated from leguminous trees and herbs display diverse denitrification phenotypes with some acting as strong N2O sinks.</title>
        <authorList>
            <person name="Woliy K."/>
            <person name="Mania D."/>
            <person name="Bakken L.R."/>
            <person name="Frostegard A."/>
        </authorList>
    </citation>
    <scope>NUCLEOTIDE SEQUENCE [LARGE SCALE GENOMIC DNA]</scope>
    <source>
        <strain evidence="2 3">AC50a</strain>
    </source>
</reference>
<dbReference type="Proteomes" id="UP000231987">
    <property type="component" value="Unassembled WGS sequence"/>
</dbReference>
<evidence type="ECO:0000313" key="2">
    <source>
        <dbReference type="EMBL" id="PJR10705.1"/>
    </source>
</evidence>
<feature type="region of interest" description="Disordered" evidence="1">
    <location>
        <begin position="1066"/>
        <end position="1087"/>
    </location>
</feature>
<dbReference type="EMBL" id="NJGD01000022">
    <property type="protein sequence ID" value="PJR10705.1"/>
    <property type="molecule type" value="Genomic_DNA"/>
</dbReference>
<comment type="caution">
    <text evidence="2">The sequence shown here is derived from an EMBL/GenBank/DDBJ whole genome shotgun (WGS) entry which is preliminary data.</text>
</comment>
<sequence>MKMRLDLRAAREGHDRLDAAVRAAYGRAAEAAAETLKDRGDYLVLKLTPARFTWAGAAFRRLDPIDRAAVETVIDRAIQSRVATLLDRPALQDIPELLQDGEGAVPEPDRMLPGSYLAPSYETKSEKHKEQLVFVLSEQSFAKTFPSGYRGELYRFTGLDALNQAFTVVLRSALAQGLHPPHGILGCLYLDRHGKALTHWIGLCRYAGDPDDVSIYDHFVLGDITTVSIKEGKVTKPSDSSIDITGVASYARVASGGDMEASLERHLIETQKSLVDEEIASKKLSQTDAAALRADIASQLRSRVADIVKGAKQLNPHRALCHVRFRDGGGGEAEGPGPDVFENQTSINVYPIVRAFYSPRKSDDGKGGQAGRGKTGKGGGAGGAGADGSGGDSTGSGEGGEGKPAGGGSEEGDEAGTSARFVFPQGPSGDPIEIDLGPLNGELSFDELGAVGVQLRDLMKRIAFRLQMPEGEYPGSFLMAAAQVWGGRAASASGFEGVRAATLSEVAPESDNSPLATLTGPSAAGIAARMAPVLRRVLGGGSLGDVDFQPADSPVLKTMRHLGGTVPIMTAMSRLLWDAYQDKANASRLGSYYKDDGVSWYLHFLHEYSPAIRDSIAFGFKVACKSILIQLCLSSRHEILLRLNNFERYAPLVETMLVHMLAPQAALTLLRKALMDWLNENRRTTASTIASGYASWRSARQAMTAALDREGSAAYLERSKTAIGEAWSEAKVELGADDVPRVRDNNGRLWTLQELDQAIALGTGTAQAIDPLVRKIADLPQAAVMAKADPVMLRSYLKSLLNEMLAGNTKITSQAEGSAEFAFRASKINEDIANASVPGTTVVLGGLHLLAHRAIGDSFLGDARYAEGLDYAFSAELGRQGLTSFFEFTGVMFLSVVCPPLGAAAGAMVASVHVHQAQEKMDMLKGLMDEDKVMSLADAELDLFLAELETVFAFIPIAGKALKLGAKGGVAIVKSGARAGAKKAFQGLAKEVSDEMAQQLKYGLVVAFMKELASDQVVGQLVQKAIEPAIKALMHEIDLTVGAGTEPGTSTADEAIATSNMQRLLDEEGSSDKAKSEGAEIARKGSF</sequence>
<feature type="region of interest" description="Disordered" evidence="1">
    <location>
        <begin position="358"/>
        <end position="431"/>
    </location>
</feature>
<organism evidence="2 3">
    <name type="scientific">Rhizobium meliloti</name>
    <name type="common">Ensifer meliloti</name>
    <name type="synonym">Sinorhizobium meliloti</name>
    <dbReference type="NCBI Taxonomy" id="382"/>
    <lineage>
        <taxon>Bacteria</taxon>
        <taxon>Pseudomonadati</taxon>
        <taxon>Pseudomonadota</taxon>
        <taxon>Alphaproteobacteria</taxon>
        <taxon>Hyphomicrobiales</taxon>
        <taxon>Rhizobiaceae</taxon>
        <taxon>Sinorhizobium/Ensifer group</taxon>
        <taxon>Sinorhizobium</taxon>
    </lineage>
</organism>
<accession>A0A2J0YUW3</accession>
<evidence type="ECO:0000256" key="1">
    <source>
        <dbReference type="SAM" id="MobiDB-lite"/>
    </source>
</evidence>
<gene>
    <name evidence="2" type="ORF">CEJ86_29050</name>
</gene>
<evidence type="ECO:0000313" key="3">
    <source>
        <dbReference type="Proteomes" id="UP000231987"/>
    </source>
</evidence>
<dbReference type="AlphaFoldDB" id="A0A2J0YUW3"/>
<name>A0A2J0YUW3_RHIML</name>
<proteinExistence type="predicted"/>
<feature type="compositionally biased region" description="Gly residues" evidence="1">
    <location>
        <begin position="367"/>
        <end position="409"/>
    </location>
</feature>